<reference evidence="5" key="1">
    <citation type="submission" date="2018-02" db="EMBL/GenBank/DDBJ databases">
        <authorList>
            <person name="Cohen D.B."/>
            <person name="Kent A.D."/>
        </authorList>
    </citation>
    <scope>NUCLEOTIDE SEQUENCE</scope>
</reference>
<comment type="similarity">
    <text evidence="2">Belongs to the CDP-alcohol phosphatidyltransferase class-I family.</text>
</comment>
<evidence type="ECO:0000256" key="2">
    <source>
        <dbReference type="ARBA" id="ARBA00010441"/>
    </source>
</evidence>
<evidence type="ECO:0000256" key="1">
    <source>
        <dbReference type="ARBA" id="ARBA00004370"/>
    </source>
</evidence>
<dbReference type="InterPro" id="IPR014472">
    <property type="entry name" value="CHOPT"/>
</dbReference>
<dbReference type="PANTHER" id="PTHR10414:SF37">
    <property type="entry name" value="BB IN A BOXCAR, ISOFORM C"/>
    <property type="match status" value="1"/>
</dbReference>
<feature type="region of interest" description="Disordered" evidence="4">
    <location>
        <begin position="52"/>
        <end position="73"/>
    </location>
</feature>
<name>A0A2N9J3G7_FAGSY</name>
<evidence type="ECO:0000256" key="4">
    <source>
        <dbReference type="SAM" id="MobiDB-lite"/>
    </source>
</evidence>
<organism evidence="5">
    <name type="scientific">Fagus sylvatica</name>
    <name type="common">Beechnut</name>
    <dbReference type="NCBI Taxonomy" id="28930"/>
    <lineage>
        <taxon>Eukaryota</taxon>
        <taxon>Viridiplantae</taxon>
        <taxon>Streptophyta</taxon>
        <taxon>Embryophyta</taxon>
        <taxon>Tracheophyta</taxon>
        <taxon>Spermatophyta</taxon>
        <taxon>Magnoliopsida</taxon>
        <taxon>eudicotyledons</taxon>
        <taxon>Gunneridae</taxon>
        <taxon>Pentapetalae</taxon>
        <taxon>rosids</taxon>
        <taxon>fabids</taxon>
        <taxon>Fagales</taxon>
        <taxon>Fagaceae</taxon>
        <taxon>Fagus</taxon>
    </lineage>
</organism>
<keyword evidence="3" id="KW-0472">Membrane</keyword>
<evidence type="ECO:0000256" key="3">
    <source>
        <dbReference type="ARBA" id="ARBA00023136"/>
    </source>
</evidence>
<dbReference type="EMBL" id="OIVN01006347">
    <property type="protein sequence ID" value="SPD31124.1"/>
    <property type="molecule type" value="Genomic_DNA"/>
</dbReference>
<proteinExistence type="inferred from homology"/>
<dbReference type="GO" id="GO:0008610">
    <property type="term" value="P:lipid biosynthetic process"/>
    <property type="evidence" value="ECO:0007669"/>
    <property type="project" value="UniProtKB-ARBA"/>
</dbReference>
<evidence type="ECO:0000313" key="5">
    <source>
        <dbReference type="EMBL" id="SPD31124.1"/>
    </source>
</evidence>
<comment type="subcellular location">
    <subcellularLocation>
        <location evidence="1">Membrane</location>
    </subcellularLocation>
</comment>
<protein>
    <submittedName>
        <fullName evidence="5">Uncharacterized protein</fullName>
    </submittedName>
</protein>
<dbReference type="GO" id="GO:0016020">
    <property type="term" value="C:membrane"/>
    <property type="evidence" value="ECO:0007669"/>
    <property type="project" value="UniProtKB-SubCell"/>
</dbReference>
<dbReference type="PANTHER" id="PTHR10414">
    <property type="entry name" value="ETHANOLAMINEPHOSPHOTRANSFERASE"/>
    <property type="match status" value="1"/>
</dbReference>
<sequence>MGYIGAHGVTALHRYKYSGVDHSYLAKYVLQPFWSRFVHFFPLWMPVESRGEREREDIPQDQGGKDGQDHEARGSAEHKLTLVSLHYKGIPLGNKLGGVVIDGVGVRFAHRSRRGGWVARRSLPLPLPLCLPLSLSFTMPSHRAQPKRGERQVAVDLAVDLVVDLVVGYGGLCRLGLDLRWLNSCGGVFVGLWWPVMGCVGFVVVDS</sequence>
<gene>
    <name evidence="5" type="ORF">FSB_LOCUS59006</name>
</gene>
<accession>A0A2N9J3G7</accession>
<dbReference type="AlphaFoldDB" id="A0A2N9J3G7"/>